<evidence type="ECO:0000256" key="2">
    <source>
        <dbReference type="ARBA" id="ARBA00022833"/>
    </source>
</evidence>
<name>A0AAJ0CIC9_9HYPO</name>
<evidence type="ECO:0008006" key="9">
    <source>
        <dbReference type="Google" id="ProtNLM"/>
    </source>
</evidence>
<organism evidence="7 8">
    <name type="scientific">Conoideocrella luteorostrata</name>
    <dbReference type="NCBI Taxonomy" id="1105319"/>
    <lineage>
        <taxon>Eukaryota</taxon>
        <taxon>Fungi</taxon>
        <taxon>Dikarya</taxon>
        <taxon>Ascomycota</taxon>
        <taxon>Pezizomycotina</taxon>
        <taxon>Sordariomycetes</taxon>
        <taxon>Hypocreomycetidae</taxon>
        <taxon>Hypocreales</taxon>
        <taxon>Clavicipitaceae</taxon>
        <taxon>Conoideocrella</taxon>
    </lineage>
</organism>
<dbReference type="EMBL" id="JASWJB010000210">
    <property type="protein sequence ID" value="KAK2593470.1"/>
    <property type="molecule type" value="Genomic_DNA"/>
</dbReference>
<proteinExistence type="predicted"/>
<dbReference type="PANTHER" id="PTHR36206:SF4">
    <property type="entry name" value="HYPOTHETICAL CONSERVED PROTEIN (EUROFUNG)-RELATED"/>
    <property type="match status" value="1"/>
</dbReference>
<dbReference type="Proteomes" id="UP001251528">
    <property type="component" value="Unassembled WGS sequence"/>
</dbReference>
<keyword evidence="5" id="KW-0804">Transcription</keyword>
<evidence type="ECO:0000256" key="4">
    <source>
        <dbReference type="ARBA" id="ARBA00023125"/>
    </source>
</evidence>
<dbReference type="InterPro" id="IPR052360">
    <property type="entry name" value="Transcr_Regulatory_Proteins"/>
</dbReference>
<protein>
    <recommendedName>
        <fullName evidence="9">C6 zinc finger domain protein</fullName>
    </recommendedName>
</protein>
<keyword evidence="4" id="KW-0238">DNA-binding</keyword>
<evidence type="ECO:0000313" key="8">
    <source>
        <dbReference type="Proteomes" id="UP001251528"/>
    </source>
</evidence>
<evidence type="ECO:0000256" key="6">
    <source>
        <dbReference type="ARBA" id="ARBA00023242"/>
    </source>
</evidence>
<dbReference type="GO" id="GO:0046872">
    <property type="term" value="F:metal ion binding"/>
    <property type="evidence" value="ECO:0007669"/>
    <property type="project" value="UniProtKB-KW"/>
</dbReference>
<evidence type="ECO:0000256" key="5">
    <source>
        <dbReference type="ARBA" id="ARBA00023163"/>
    </source>
</evidence>
<keyword evidence="2" id="KW-0862">Zinc</keyword>
<keyword evidence="1" id="KW-0479">Metal-binding</keyword>
<comment type="caution">
    <text evidence="7">The sequence shown here is derived from an EMBL/GenBank/DDBJ whole genome shotgun (WGS) entry which is preliminary data.</text>
</comment>
<evidence type="ECO:0000313" key="7">
    <source>
        <dbReference type="EMBL" id="KAK2593470.1"/>
    </source>
</evidence>
<keyword evidence="6" id="KW-0539">Nucleus</keyword>
<accession>A0AAJ0CIC9</accession>
<dbReference type="GO" id="GO:0003677">
    <property type="term" value="F:DNA binding"/>
    <property type="evidence" value="ECO:0007669"/>
    <property type="project" value="UniProtKB-KW"/>
</dbReference>
<evidence type="ECO:0000256" key="1">
    <source>
        <dbReference type="ARBA" id="ARBA00022723"/>
    </source>
</evidence>
<sequence>MLRGRTVGQVAGAFDQRFWTIDVLRATHVYPPIWHASLALAAIHGRMQVAAIAQTETSLSDTKQKDYAFALMQYNLAIKHLIPLTSRSNPNQFDQEALLLASLLFTGLCTMLGNTKEAISHAYNGLQLFYLWRYKEQPGRLPRPHCVLTPNSLIAAFTFLECQFINRLGYLHQANWAGQCTPFQCSALPFDCATDVYFEFQPLLTDIMALRRKANVSGRRVMGHIKALNLRQKQEFRSWAAKLQAFQQSPKHQQANKESTLLLQIFRLGLEISLCHDFGVPRIQFDKCNPLFKQIIDLSEQLCTEMMKKPNVQEYCLTRFSFSHSLCELLDFIGWTCRDGHLRRRLIALLKKWPQRDGILDPVTVALICEAGMFLEESGAFGGSAGAPSTCGCRSGIFICNDHRICSRSTTYHPDGEVDIIMTTSGDLQHQRPGTRVTLRRYSTDLK</sequence>
<gene>
    <name evidence="7" type="ORF">QQS21_008843</name>
</gene>
<keyword evidence="8" id="KW-1185">Reference proteome</keyword>
<evidence type="ECO:0000256" key="3">
    <source>
        <dbReference type="ARBA" id="ARBA00023015"/>
    </source>
</evidence>
<keyword evidence="3" id="KW-0805">Transcription regulation</keyword>
<dbReference type="AlphaFoldDB" id="A0AAJ0CIC9"/>
<reference evidence="7" key="1">
    <citation type="submission" date="2023-06" db="EMBL/GenBank/DDBJ databases">
        <title>Conoideocrella luteorostrata (Hypocreales: Clavicipitaceae), a potential biocontrol fungus for elongate hemlock scale in United States Christmas tree production areas.</title>
        <authorList>
            <person name="Barrett H."/>
            <person name="Lovett B."/>
            <person name="Macias A.M."/>
            <person name="Stajich J.E."/>
            <person name="Kasson M.T."/>
        </authorList>
    </citation>
    <scope>NUCLEOTIDE SEQUENCE</scope>
    <source>
        <strain evidence="7">ARSEF 14590</strain>
    </source>
</reference>
<dbReference type="PANTHER" id="PTHR36206">
    <property type="entry name" value="ASPERCRYPTIN BIOSYNTHESIS CLUSTER-SPECIFIC TRANSCRIPTION REGULATOR ATNN-RELATED"/>
    <property type="match status" value="1"/>
</dbReference>